<gene>
    <name evidence="15" type="primary">LOC101063458</name>
</gene>
<evidence type="ECO:0000313" key="16">
    <source>
        <dbReference type="Proteomes" id="UP000005226"/>
    </source>
</evidence>
<evidence type="ECO:0000259" key="14">
    <source>
        <dbReference type="PROSITE" id="PS50011"/>
    </source>
</evidence>
<dbReference type="FunFam" id="1.10.510.10:FF:000081">
    <property type="entry name" value="STE20-like serine/threonine-protein kinase"/>
    <property type="match status" value="1"/>
</dbReference>
<reference evidence="15" key="3">
    <citation type="submission" date="2025-09" db="UniProtKB">
        <authorList>
            <consortium name="Ensembl"/>
        </authorList>
    </citation>
    <scope>IDENTIFICATION</scope>
</reference>
<protein>
    <recommendedName>
        <fullName evidence="2">non-specific serine/threonine protein kinase</fullName>
        <ecNumber evidence="2">2.7.11.1</ecNumber>
    </recommendedName>
</protein>
<dbReference type="InterPro" id="IPR000719">
    <property type="entry name" value="Prot_kinase_dom"/>
</dbReference>
<dbReference type="Pfam" id="PF12474">
    <property type="entry name" value="PKK"/>
    <property type="match status" value="2"/>
</dbReference>
<sequence length="805" mass="95992">MAFFNFRKIFKLGTEKKKKQYEHVRRDENPEEIWDIIGELGDGAFGKVFKAQNKQTGILAAAKVINTKTEEELEDYMVEIDILASCDHQNIVKLLDAFYYESRLWILIEFCAGGAVDAVMLELERPLTEPQIRVVCKQTLQALIYLHDNHIIHRDLKAGNILLTMDGDVKLADFGVSAKNTKTLQRRDSFIGTPYWMAPEVVMCETSKDRPYDSKADIWSLGITLIELAQVEPPNHEMNPMRVLLRIAKSDPPTLMQPSRWSPEFRDFLKRCLDKHVDNRWNSRQLLQHSFVSDVSDNKPLRELIAEAKAEVTEEIEEHKEEEEEEDAEATLVCKPFLLVMCLLGNLLLFLMKKGHLSLCLQAIYAQINLFFFFFKRQKKTLKKTRKFIVDGVEVSVTTSKIVTDNDTKNEEMRFLRRQELRELRLLQKEEQRAQQQLSNKLQQQKEQIYRRFEQETTSKKRQYDQEVENLERQQKQTIERLEQDHTNRLREEAKRIKAEQDKELSKYQNVLKNHKKQVSITSRLSPFEQEFLQKQQQELDIELKKIIQQHKHELATIERDCLNHKQQLLRAREAAMWELEERHLQEKHQLFKQQLKDQYFMQRHQLLKRHEKEMEQMQRYNQRMIEELKNRQTQEKTRLPKIQRSDAKTRMAMFKKSLRITGAIISPEQERERVKQFGVQEEKRQKNERLHQHQKHENQMRDLQLQCDANVRELQQLQNEKCHLLIEHETQKLKELDEEQSLELKEWREKLRPRKKALEDEFTRKLQEQEVFFKMTGESECLNPSTQSRISKFYPIPSVNSTGF</sequence>
<dbReference type="Pfam" id="PF00069">
    <property type="entry name" value="Pkinase"/>
    <property type="match status" value="1"/>
</dbReference>
<evidence type="ECO:0000256" key="3">
    <source>
        <dbReference type="ARBA" id="ARBA00022527"/>
    </source>
</evidence>
<feature type="domain" description="Protein kinase" evidence="14">
    <location>
        <begin position="34"/>
        <end position="292"/>
    </location>
</feature>
<evidence type="ECO:0000256" key="8">
    <source>
        <dbReference type="ARBA" id="ARBA00022840"/>
    </source>
</evidence>
<dbReference type="Gene3D" id="1.10.510.10">
    <property type="entry name" value="Transferase(Phosphotransferase) domain 1"/>
    <property type="match status" value="1"/>
</dbReference>
<dbReference type="PROSITE" id="PS50011">
    <property type="entry name" value="PROTEIN_KINASE_DOM"/>
    <property type="match status" value="1"/>
</dbReference>
<dbReference type="GeneTree" id="ENSGT00940000156184"/>
<dbReference type="PROSITE" id="PS00108">
    <property type="entry name" value="PROTEIN_KINASE_ST"/>
    <property type="match status" value="1"/>
</dbReference>
<dbReference type="FunFam" id="3.30.200.20:FF:000120">
    <property type="entry name" value="STE20-like serine/threonine-protein kinase"/>
    <property type="match status" value="1"/>
</dbReference>
<dbReference type="PROSITE" id="PS00107">
    <property type="entry name" value="PROTEIN_KINASE_ATP"/>
    <property type="match status" value="1"/>
</dbReference>
<keyword evidence="16" id="KW-1185">Reference proteome</keyword>
<keyword evidence="12" id="KW-0175">Coiled coil</keyword>
<dbReference type="AlphaFoldDB" id="H2TFN5"/>
<dbReference type="InterPro" id="IPR017441">
    <property type="entry name" value="Protein_kinase_ATP_BS"/>
</dbReference>
<dbReference type="InterPro" id="IPR051585">
    <property type="entry name" value="STE20_Ser/Thr_Kinases"/>
</dbReference>
<dbReference type="PANTHER" id="PTHR46538">
    <property type="entry name" value="PROTEIN KINASE DOMAIN-CONTAINING PROTEIN"/>
    <property type="match status" value="1"/>
</dbReference>
<evidence type="ECO:0000256" key="10">
    <source>
        <dbReference type="ARBA" id="ARBA00048679"/>
    </source>
</evidence>
<organism evidence="15 16">
    <name type="scientific">Takifugu rubripes</name>
    <name type="common">Japanese pufferfish</name>
    <name type="synonym">Fugu rubripes</name>
    <dbReference type="NCBI Taxonomy" id="31033"/>
    <lineage>
        <taxon>Eukaryota</taxon>
        <taxon>Metazoa</taxon>
        <taxon>Chordata</taxon>
        <taxon>Craniata</taxon>
        <taxon>Vertebrata</taxon>
        <taxon>Euteleostomi</taxon>
        <taxon>Actinopterygii</taxon>
        <taxon>Neopterygii</taxon>
        <taxon>Teleostei</taxon>
        <taxon>Neoteleostei</taxon>
        <taxon>Acanthomorphata</taxon>
        <taxon>Eupercaria</taxon>
        <taxon>Tetraodontiformes</taxon>
        <taxon>Tetradontoidea</taxon>
        <taxon>Tetraodontidae</taxon>
        <taxon>Takifugu</taxon>
    </lineage>
</organism>
<evidence type="ECO:0000256" key="11">
    <source>
        <dbReference type="PROSITE-ProRule" id="PRU10141"/>
    </source>
</evidence>
<dbReference type="GO" id="GO:0005524">
    <property type="term" value="F:ATP binding"/>
    <property type="evidence" value="ECO:0007669"/>
    <property type="project" value="UniProtKB-UniRule"/>
</dbReference>
<keyword evidence="4" id="KW-0597">Phosphoprotein</keyword>
<name>H2TFN5_TAKRU</name>
<feature type="coiled-coil region" evidence="12">
    <location>
        <begin position="302"/>
        <end position="329"/>
    </location>
</feature>
<dbReference type="OMA" id="QEHTNHL"/>
<comment type="similarity">
    <text evidence="1">Belongs to the protein kinase superfamily. STE Ser/Thr protein kinase family. STE20 subfamily.</text>
</comment>
<dbReference type="InterPro" id="IPR011009">
    <property type="entry name" value="Kinase-like_dom_sf"/>
</dbReference>
<dbReference type="Ensembl" id="ENSTRUT00000023578.3">
    <property type="protein sequence ID" value="ENSTRUP00000023481.3"/>
    <property type="gene ID" value="ENSTRUG00000009332.3"/>
</dbReference>
<keyword evidence="5" id="KW-0808">Transferase</keyword>
<feature type="region of interest" description="Disordered" evidence="13">
    <location>
        <begin position="672"/>
        <end position="698"/>
    </location>
</feature>
<evidence type="ECO:0000256" key="2">
    <source>
        <dbReference type="ARBA" id="ARBA00012513"/>
    </source>
</evidence>
<keyword evidence="7" id="KW-0418">Kinase</keyword>
<keyword evidence="6 11" id="KW-0547">Nucleotide-binding</keyword>
<evidence type="ECO:0000256" key="4">
    <source>
        <dbReference type="ARBA" id="ARBA00022553"/>
    </source>
</evidence>
<keyword evidence="3" id="KW-0723">Serine/threonine-protein kinase</keyword>
<comment type="catalytic activity">
    <reaction evidence="9">
        <text>L-threonyl-[protein] + ATP = O-phospho-L-threonyl-[protein] + ADP + H(+)</text>
        <dbReference type="Rhea" id="RHEA:46608"/>
        <dbReference type="Rhea" id="RHEA-COMP:11060"/>
        <dbReference type="Rhea" id="RHEA-COMP:11605"/>
        <dbReference type="ChEBI" id="CHEBI:15378"/>
        <dbReference type="ChEBI" id="CHEBI:30013"/>
        <dbReference type="ChEBI" id="CHEBI:30616"/>
        <dbReference type="ChEBI" id="CHEBI:61977"/>
        <dbReference type="ChEBI" id="CHEBI:456216"/>
        <dbReference type="EC" id="2.7.11.1"/>
    </reaction>
</comment>
<keyword evidence="8 11" id="KW-0067">ATP-binding</keyword>
<feature type="coiled-coil region" evidence="12">
    <location>
        <begin position="417"/>
        <end position="568"/>
    </location>
</feature>
<dbReference type="InterPro" id="IPR008271">
    <property type="entry name" value="Ser/Thr_kinase_AS"/>
</dbReference>
<evidence type="ECO:0000256" key="7">
    <source>
        <dbReference type="ARBA" id="ARBA00022777"/>
    </source>
</evidence>
<reference evidence="15 16" key="1">
    <citation type="journal article" date="2011" name="Genome Biol. Evol.">
        <title>Integration of the genetic map and genome assembly of fugu facilitates insights into distinct features of genome evolution in teleosts and mammals.</title>
        <authorList>
            <person name="Kai W."/>
            <person name="Kikuchi K."/>
            <person name="Tohari S."/>
            <person name="Chew A.K."/>
            <person name="Tay A."/>
            <person name="Fujiwara A."/>
            <person name="Hosoya S."/>
            <person name="Suetake H."/>
            <person name="Naruse K."/>
            <person name="Brenner S."/>
            <person name="Suzuki Y."/>
            <person name="Venkatesh B."/>
        </authorList>
    </citation>
    <scope>NUCLEOTIDE SEQUENCE [LARGE SCALE GENOMIC DNA]</scope>
</reference>
<evidence type="ECO:0000256" key="6">
    <source>
        <dbReference type="ARBA" id="ARBA00022741"/>
    </source>
</evidence>
<evidence type="ECO:0000313" key="15">
    <source>
        <dbReference type="Ensembl" id="ENSTRUP00000023481.3"/>
    </source>
</evidence>
<comment type="catalytic activity">
    <reaction evidence="10">
        <text>L-seryl-[protein] + ATP = O-phospho-L-seryl-[protein] + ADP + H(+)</text>
        <dbReference type="Rhea" id="RHEA:17989"/>
        <dbReference type="Rhea" id="RHEA-COMP:9863"/>
        <dbReference type="Rhea" id="RHEA-COMP:11604"/>
        <dbReference type="ChEBI" id="CHEBI:15378"/>
        <dbReference type="ChEBI" id="CHEBI:29999"/>
        <dbReference type="ChEBI" id="CHEBI:30616"/>
        <dbReference type="ChEBI" id="CHEBI:83421"/>
        <dbReference type="ChEBI" id="CHEBI:456216"/>
        <dbReference type="EC" id="2.7.11.1"/>
    </reaction>
</comment>
<proteinExistence type="inferred from homology"/>
<dbReference type="EC" id="2.7.11.1" evidence="2"/>
<dbReference type="InterPro" id="IPR022165">
    <property type="entry name" value="PKK"/>
</dbReference>
<dbReference type="PANTHER" id="PTHR46538:SF1">
    <property type="entry name" value="NON-SPECIFIC SERINE_THREONINE PROTEIN KINASE"/>
    <property type="match status" value="1"/>
</dbReference>
<reference evidence="15" key="2">
    <citation type="submission" date="2025-08" db="UniProtKB">
        <authorList>
            <consortium name="Ensembl"/>
        </authorList>
    </citation>
    <scope>IDENTIFICATION</scope>
</reference>
<dbReference type="Proteomes" id="UP000005226">
    <property type="component" value="Chromosome 17"/>
</dbReference>
<evidence type="ECO:0000256" key="5">
    <source>
        <dbReference type="ARBA" id="ARBA00022679"/>
    </source>
</evidence>
<dbReference type="SUPFAM" id="SSF56112">
    <property type="entry name" value="Protein kinase-like (PK-like)"/>
    <property type="match status" value="1"/>
</dbReference>
<dbReference type="Gene3D" id="3.30.200.20">
    <property type="entry name" value="Phosphorylase Kinase, domain 1"/>
    <property type="match status" value="1"/>
</dbReference>
<feature type="binding site" evidence="11">
    <location>
        <position position="63"/>
    </location>
    <ligand>
        <name>ATP</name>
        <dbReference type="ChEBI" id="CHEBI:30616"/>
    </ligand>
</feature>
<evidence type="ECO:0000256" key="1">
    <source>
        <dbReference type="ARBA" id="ARBA00008874"/>
    </source>
</evidence>
<evidence type="ECO:0000256" key="9">
    <source>
        <dbReference type="ARBA" id="ARBA00047899"/>
    </source>
</evidence>
<evidence type="ECO:0000256" key="13">
    <source>
        <dbReference type="SAM" id="MobiDB-lite"/>
    </source>
</evidence>
<dbReference type="SMART" id="SM00220">
    <property type="entry name" value="S_TKc"/>
    <property type="match status" value="1"/>
</dbReference>
<dbReference type="InParanoid" id="H2TFN5"/>
<accession>H2TFN5</accession>
<evidence type="ECO:0000256" key="12">
    <source>
        <dbReference type="SAM" id="Coils"/>
    </source>
</evidence>
<dbReference type="GO" id="GO:0004674">
    <property type="term" value="F:protein serine/threonine kinase activity"/>
    <property type="evidence" value="ECO:0007669"/>
    <property type="project" value="UniProtKB-KW"/>
</dbReference>